<proteinExistence type="predicted"/>
<dbReference type="Pfam" id="PF22667">
    <property type="entry name" value="Lon_lid"/>
    <property type="match status" value="1"/>
</dbReference>
<dbReference type="Pfam" id="PF00004">
    <property type="entry name" value="AAA"/>
    <property type="match status" value="1"/>
</dbReference>
<dbReference type="Gene3D" id="3.40.50.300">
    <property type="entry name" value="P-loop containing nucleotide triphosphate hydrolases"/>
    <property type="match status" value="1"/>
</dbReference>
<dbReference type="GO" id="GO:0006515">
    <property type="term" value="P:protein quality control for misfolded or incompletely synthesized proteins"/>
    <property type="evidence" value="ECO:0007669"/>
    <property type="project" value="TreeGrafter"/>
</dbReference>
<evidence type="ECO:0000259" key="1">
    <source>
        <dbReference type="SMART" id="SM00382"/>
    </source>
</evidence>
<dbReference type="SMART" id="SM00382">
    <property type="entry name" value="AAA"/>
    <property type="match status" value="1"/>
</dbReference>
<dbReference type="GO" id="GO:0004252">
    <property type="term" value="F:serine-type endopeptidase activity"/>
    <property type="evidence" value="ECO:0007669"/>
    <property type="project" value="InterPro"/>
</dbReference>
<sequence length="344" mass="38458">MNPTAQIGQLKQKISSKQLPPEILEKLQNELMRLELLLKANSFSLELDRHISYIDFVLSLPWNEKSADILDLPRAKAILNKNHFGLESVKERILEYLSVLILNQRKGQSFASSTLTFVGLVGSGKTTLAYSIAESLGRPIERVPFGGLGSAMQLRGESRIKPEAEAGLIIKALQKCKVKNPVILLDEIDRVALEARTDVMGVLVELLDPSQNHSFLDYYVDLRFDLSQVLFIATANNLNNISTAVLDRLEIIEMPFYSDQQKITIAKDYLLPKALNEAGINSNMIVIDPNLWVEIVRPLGFDGGTRSLKRTIEQIVRKVAKQIVEGGSGPFQINSTNMNLYINK</sequence>
<dbReference type="GO" id="GO:0004176">
    <property type="term" value="F:ATP-dependent peptidase activity"/>
    <property type="evidence" value="ECO:0007669"/>
    <property type="project" value="InterPro"/>
</dbReference>
<reference evidence="2 3" key="1">
    <citation type="journal article" date="2015" name="Nature">
        <title>rRNA introns, odd ribosomes, and small enigmatic genomes across a large radiation of phyla.</title>
        <authorList>
            <person name="Brown C.T."/>
            <person name="Hug L.A."/>
            <person name="Thomas B.C."/>
            <person name="Sharon I."/>
            <person name="Castelle C.J."/>
            <person name="Singh A."/>
            <person name="Wilkins M.J."/>
            <person name="Williams K.H."/>
            <person name="Banfield J.F."/>
        </authorList>
    </citation>
    <scope>NUCLEOTIDE SEQUENCE [LARGE SCALE GENOMIC DNA]</scope>
</reference>
<dbReference type="InterPro" id="IPR003593">
    <property type="entry name" value="AAA+_ATPase"/>
</dbReference>
<dbReference type="Gene3D" id="1.10.8.60">
    <property type="match status" value="1"/>
</dbReference>
<comment type="caution">
    <text evidence="2">The sequence shown here is derived from an EMBL/GenBank/DDBJ whole genome shotgun (WGS) entry which is preliminary data.</text>
</comment>
<dbReference type="GO" id="GO:0005524">
    <property type="term" value="F:ATP binding"/>
    <property type="evidence" value="ECO:0007669"/>
    <property type="project" value="InterPro"/>
</dbReference>
<keyword evidence="2" id="KW-0645">Protease</keyword>
<organism evidence="2 3">
    <name type="scientific">Candidatus Daviesbacteria bacterium GW2011_GWA2_38_24</name>
    <dbReference type="NCBI Taxonomy" id="1618422"/>
    <lineage>
        <taxon>Bacteria</taxon>
        <taxon>Candidatus Daviesiibacteriota</taxon>
    </lineage>
</organism>
<dbReference type="PANTHER" id="PTHR43718">
    <property type="entry name" value="LON PROTEASE"/>
    <property type="match status" value="1"/>
</dbReference>
<evidence type="ECO:0000313" key="2">
    <source>
        <dbReference type="EMBL" id="KKQ67468.1"/>
    </source>
</evidence>
<feature type="domain" description="AAA+ ATPase" evidence="1">
    <location>
        <begin position="111"/>
        <end position="259"/>
    </location>
</feature>
<gene>
    <name evidence="2" type="ORF">US86_C0001G0395</name>
</gene>
<dbReference type="GO" id="GO:0016887">
    <property type="term" value="F:ATP hydrolysis activity"/>
    <property type="evidence" value="ECO:0007669"/>
    <property type="project" value="InterPro"/>
</dbReference>
<protein>
    <submittedName>
        <fullName evidence="2">Lon protease</fullName>
    </submittedName>
</protein>
<dbReference type="PANTHER" id="PTHR43718:SF2">
    <property type="entry name" value="LON PROTEASE HOMOLOG, MITOCHONDRIAL"/>
    <property type="match status" value="1"/>
</dbReference>
<dbReference type="Proteomes" id="UP000034235">
    <property type="component" value="Unassembled WGS sequence"/>
</dbReference>
<name>A0A0G0JIB0_9BACT</name>
<dbReference type="EMBL" id="LBUP01000001">
    <property type="protein sequence ID" value="KKQ67468.1"/>
    <property type="molecule type" value="Genomic_DNA"/>
</dbReference>
<dbReference type="InterPro" id="IPR027065">
    <property type="entry name" value="Lon_Prtase"/>
</dbReference>
<dbReference type="SUPFAM" id="SSF52540">
    <property type="entry name" value="P-loop containing nucleoside triphosphate hydrolases"/>
    <property type="match status" value="1"/>
</dbReference>
<accession>A0A0G0JIB0</accession>
<keyword evidence="2" id="KW-0378">Hydrolase</keyword>
<dbReference type="InterPro" id="IPR027417">
    <property type="entry name" value="P-loop_NTPase"/>
</dbReference>
<dbReference type="InterPro" id="IPR054594">
    <property type="entry name" value="Lon_lid"/>
</dbReference>
<dbReference type="InterPro" id="IPR003959">
    <property type="entry name" value="ATPase_AAA_core"/>
</dbReference>
<dbReference type="AlphaFoldDB" id="A0A0G0JIB0"/>
<evidence type="ECO:0000313" key="3">
    <source>
        <dbReference type="Proteomes" id="UP000034235"/>
    </source>
</evidence>
<dbReference type="PATRIC" id="fig|1618422.5.peg.401"/>